<dbReference type="Proteomes" id="UP000095286">
    <property type="component" value="Unplaced"/>
</dbReference>
<organism evidence="1 2">
    <name type="scientific">Rhabditophanes sp. KR3021</name>
    <dbReference type="NCBI Taxonomy" id="114890"/>
    <lineage>
        <taxon>Eukaryota</taxon>
        <taxon>Metazoa</taxon>
        <taxon>Ecdysozoa</taxon>
        <taxon>Nematoda</taxon>
        <taxon>Chromadorea</taxon>
        <taxon>Rhabditida</taxon>
        <taxon>Tylenchina</taxon>
        <taxon>Panagrolaimomorpha</taxon>
        <taxon>Strongyloidoidea</taxon>
        <taxon>Alloionematidae</taxon>
        <taxon>Rhabditophanes</taxon>
    </lineage>
</organism>
<name>A0AC35UEH1_9BILA</name>
<evidence type="ECO:0000313" key="1">
    <source>
        <dbReference type="Proteomes" id="UP000095286"/>
    </source>
</evidence>
<evidence type="ECO:0000313" key="2">
    <source>
        <dbReference type="WBParaSite" id="RSKR_0001042900.1"/>
    </source>
</evidence>
<reference evidence="2" key="1">
    <citation type="submission" date="2016-11" db="UniProtKB">
        <authorList>
            <consortium name="WormBaseParasite"/>
        </authorList>
    </citation>
    <scope>IDENTIFICATION</scope>
    <source>
        <strain evidence="2">KR3021</strain>
    </source>
</reference>
<protein>
    <submittedName>
        <fullName evidence="2">CPSF_A domain-containing protein</fullName>
    </submittedName>
</protein>
<proteinExistence type="predicted"/>
<sequence length="360" mass="40913">MTTTASAAPINIGKLPWIDEHDRITSVVCDNKLYVFDRKHKVEGERVYSYAVFYTGLPFAIYDLSTKKLIHHEVHKDLNIAGDVAEMIFVINKDIYLMTFVSQDCIDLKDVYKFDKASNEFKHLFKMTGETKYPGHYQNQSCRLIKGGADDKTNNVYFISDAESSTDVVIALNMLDAKVTKLTFEAENKDEQGMRLIMTNACYHDNKIDVFGGVHGCGLMPVHNSVFRFDLKTMKHSVIPIIVADNFGLGMSSIAFMKYLPQKDAILIGRNYVTCGMAGGMQRKWDEKLWLLNNVSTSHLKWTRLNSRLSGNSELPDNRVIFANCDPDGEVVVYGKKQEGVFIQKVTFDTDEPDNFENYE</sequence>
<accession>A0AC35UEH1</accession>
<dbReference type="WBParaSite" id="RSKR_0001042900.1">
    <property type="protein sequence ID" value="RSKR_0001042900.1"/>
    <property type="gene ID" value="RSKR_0001042900"/>
</dbReference>